<evidence type="ECO:0000313" key="10">
    <source>
        <dbReference type="EMBL" id="MBA8812115.1"/>
    </source>
</evidence>
<evidence type="ECO:0000256" key="7">
    <source>
        <dbReference type="SAM" id="Phobius"/>
    </source>
</evidence>
<evidence type="ECO:0000256" key="2">
    <source>
        <dbReference type="ARBA" id="ARBA00022692"/>
    </source>
</evidence>
<dbReference type="GO" id="GO:0016020">
    <property type="term" value="C:membrane"/>
    <property type="evidence" value="ECO:0007669"/>
    <property type="project" value="UniProtKB-SubCell"/>
</dbReference>
<reference evidence="10 12" key="2">
    <citation type="submission" date="2020-07" db="EMBL/GenBank/DDBJ databases">
        <title>Sequencing the genomes of 1000 actinobacteria strains.</title>
        <authorList>
            <person name="Klenk H.-P."/>
        </authorList>
    </citation>
    <scope>NUCLEOTIDE SEQUENCE [LARGE SCALE GENOMIC DNA]</scope>
    <source>
        <strain evidence="10 12">DSM 10309</strain>
    </source>
</reference>
<keyword evidence="3" id="KW-0201">Cytochrome c-type biogenesis</keyword>
<dbReference type="AlphaFoldDB" id="A0A7W3PHA4"/>
<feature type="transmembrane region" description="Helical" evidence="7">
    <location>
        <begin position="220"/>
        <end position="241"/>
    </location>
</feature>
<keyword evidence="2 7" id="KW-0812">Transmembrane</keyword>
<evidence type="ECO:0000313" key="12">
    <source>
        <dbReference type="Proteomes" id="UP000522688"/>
    </source>
</evidence>
<dbReference type="RefSeq" id="WP_146855978.1">
    <property type="nucleotide sequence ID" value="NZ_BAAAHR010000002.1"/>
</dbReference>
<dbReference type="EMBL" id="BJUV01000021">
    <property type="protein sequence ID" value="GEK83852.1"/>
    <property type="molecule type" value="Genomic_DNA"/>
</dbReference>
<evidence type="ECO:0000313" key="11">
    <source>
        <dbReference type="Proteomes" id="UP000321154"/>
    </source>
</evidence>
<feature type="transmembrane region" description="Helical" evidence="7">
    <location>
        <begin position="491"/>
        <end position="510"/>
    </location>
</feature>
<feature type="compositionally biased region" description="Basic and acidic residues" evidence="6">
    <location>
        <begin position="24"/>
        <end position="38"/>
    </location>
</feature>
<evidence type="ECO:0000256" key="5">
    <source>
        <dbReference type="ARBA" id="ARBA00023136"/>
    </source>
</evidence>
<evidence type="ECO:0000259" key="8">
    <source>
        <dbReference type="Pfam" id="PF05140"/>
    </source>
</evidence>
<dbReference type="EMBL" id="JACGWW010000001">
    <property type="protein sequence ID" value="MBA8812115.1"/>
    <property type="molecule type" value="Genomic_DNA"/>
</dbReference>
<feature type="transmembrane region" description="Helical" evidence="7">
    <location>
        <begin position="64"/>
        <end position="82"/>
    </location>
</feature>
<dbReference type="InterPro" id="IPR007816">
    <property type="entry name" value="ResB-like_domain"/>
</dbReference>
<dbReference type="GO" id="GO:0017004">
    <property type="term" value="P:cytochrome complex assembly"/>
    <property type="evidence" value="ECO:0007669"/>
    <property type="project" value="UniProtKB-KW"/>
</dbReference>
<feature type="transmembrane region" description="Helical" evidence="7">
    <location>
        <begin position="119"/>
        <end position="137"/>
    </location>
</feature>
<feature type="region of interest" description="Disordered" evidence="6">
    <location>
        <begin position="1"/>
        <end position="41"/>
    </location>
</feature>
<dbReference type="Proteomes" id="UP000522688">
    <property type="component" value="Unassembled WGS sequence"/>
</dbReference>
<dbReference type="OrthoDB" id="3949537at2"/>
<organism evidence="10 12">
    <name type="scientific">Frigoribacterium faeni</name>
    <dbReference type="NCBI Taxonomy" id="145483"/>
    <lineage>
        <taxon>Bacteria</taxon>
        <taxon>Bacillati</taxon>
        <taxon>Actinomycetota</taxon>
        <taxon>Actinomycetes</taxon>
        <taxon>Micrococcales</taxon>
        <taxon>Microbacteriaceae</taxon>
        <taxon>Frigoribacterium</taxon>
    </lineage>
</organism>
<protein>
    <submittedName>
        <fullName evidence="9 10">Cytochrome c biogenesis protein</fullName>
    </submittedName>
</protein>
<evidence type="ECO:0000313" key="9">
    <source>
        <dbReference type="EMBL" id="GEK83852.1"/>
    </source>
</evidence>
<sequence length="596" mass="63673">MARSSDRDPTTSADETDVSADPLRPSDHIDSVPVEGDRAGVTQPRLGPVGYLRFFWRQLTSMKTALFLLMLLAVAAIPGSLVPQRTSDPNGVVQFRTDNPDLFPILDKLGVFETYSSPWFSAVYLLLFISLIGCIIPRTKHHFEALRARPPRTPARLSRLAGYRTITIDQTAGGTGGPSITASAAVESARAQLKRAGYRTEVFGDSVSAERGYLRETGNLIFHAALVGVLLTVGIGGGFGYTGQRVVVEGQTFTNVLGSYDSFNPGRWFDDSQLSPYSITLDEFTTEYEEKNQQALGQALDYTADVTTRTQGGDESTAQIKVNSPLAIGDSNVYLLGNGYAVDVTVRDANGDVAFRDTVPFLPQNANLTSQGVIKVPDAVPEQLGMIGFFYPSAVDTASGMLDSSYPDTLNPVLSLNVYTGDLGLDDGVPRSVYALDTVGLTEIAGADAETSAIRVSPGETADLPDGLGTVSFDDVKRFASLDVHHDPSQLWVLLFAGLSFAGLLTALFVPRRRVWVKARDTGSGIVLEYAGLARGEDPTLERAVGDITRTHLTGLGVPADAARAAASRDTDAGSSGSTSRDDDPRSASDARKLSS</sequence>
<evidence type="ECO:0000256" key="1">
    <source>
        <dbReference type="ARBA" id="ARBA00004141"/>
    </source>
</evidence>
<keyword evidence="4 7" id="KW-1133">Transmembrane helix</keyword>
<feature type="region of interest" description="Disordered" evidence="6">
    <location>
        <begin position="559"/>
        <end position="596"/>
    </location>
</feature>
<comment type="subcellular location">
    <subcellularLocation>
        <location evidence="1">Membrane</location>
        <topology evidence="1">Multi-pass membrane protein</topology>
    </subcellularLocation>
</comment>
<reference evidence="9 11" key="1">
    <citation type="submission" date="2019-07" db="EMBL/GenBank/DDBJ databases">
        <title>Whole genome shotgun sequence of Frigoribacterium faeni NBRC 103066.</title>
        <authorList>
            <person name="Hosoyama A."/>
            <person name="Uohara A."/>
            <person name="Ohji S."/>
            <person name="Ichikawa N."/>
        </authorList>
    </citation>
    <scope>NUCLEOTIDE SEQUENCE [LARGE SCALE GENOMIC DNA]</scope>
    <source>
        <strain evidence="9 11">NBRC 103066</strain>
    </source>
</reference>
<dbReference type="Proteomes" id="UP000321154">
    <property type="component" value="Unassembled WGS sequence"/>
</dbReference>
<feature type="domain" description="ResB-like" evidence="8">
    <location>
        <begin position="62"/>
        <end position="544"/>
    </location>
</feature>
<accession>A0A7W3PHA4</accession>
<feature type="compositionally biased region" description="Basic and acidic residues" evidence="6">
    <location>
        <begin position="580"/>
        <end position="596"/>
    </location>
</feature>
<dbReference type="PANTHER" id="PTHR31566">
    <property type="entry name" value="CYTOCHROME C BIOGENESIS PROTEIN CCS1, CHLOROPLASTIC"/>
    <property type="match status" value="1"/>
</dbReference>
<dbReference type="Pfam" id="PF05140">
    <property type="entry name" value="ResB"/>
    <property type="match status" value="1"/>
</dbReference>
<comment type="caution">
    <text evidence="10">The sequence shown here is derived from an EMBL/GenBank/DDBJ whole genome shotgun (WGS) entry which is preliminary data.</text>
</comment>
<evidence type="ECO:0000256" key="4">
    <source>
        <dbReference type="ARBA" id="ARBA00022989"/>
    </source>
</evidence>
<evidence type="ECO:0000256" key="3">
    <source>
        <dbReference type="ARBA" id="ARBA00022748"/>
    </source>
</evidence>
<proteinExistence type="predicted"/>
<dbReference type="PANTHER" id="PTHR31566:SF0">
    <property type="entry name" value="CYTOCHROME C BIOGENESIS PROTEIN CCS1, CHLOROPLASTIC"/>
    <property type="match status" value="1"/>
</dbReference>
<keyword evidence="5 7" id="KW-0472">Membrane</keyword>
<name>A0A7W3PHA4_9MICO</name>
<gene>
    <name evidence="10" type="ORF">FB463_000339</name>
    <name evidence="9" type="ORF">FFA01_21610</name>
</gene>
<dbReference type="InterPro" id="IPR023494">
    <property type="entry name" value="Cyt_c_bgen_Ccs1/CcsB/ResB"/>
</dbReference>
<evidence type="ECO:0000256" key="6">
    <source>
        <dbReference type="SAM" id="MobiDB-lite"/>
    </source>
</evidence>
<keyword evidence="11" id="KW-1185">Reference proteome</keyword>